<evidence type="ECO:0000256" key="4">
    <source>
        <dbReference type="PROSITE-ProRule" id="PRU00502"/>
    </source>
</evidence>
<proteinExistence type="predicted"/>
<dbReference type="AlphaFoldDB" id="A0ABD3NQK0"/>
<dbReference type="EMBL" id="JABMIG020000442">
    <property type="protein sequence ID" value="KAL3777796.1"/>
    <property type="molecule type" value="Genomic_DNA"/>
</dbReference>
<sequence>MSSDHHEYRPPNHRLRRWHVKFGNPALGTYGGSIVTVHYRKIQRPAANDDDDFDELEEDETSTDSFSSCSSLDSFQCNDKSIHHQQQEKQQQQQQTSVAKETNKPSSRTAVMTNVPPHQVPDGVLNLVRSHRPFIEHVRIVIGASRSQERELRRARRLKRSQQQQEREEHQQPAERQQSLRKRSQTWACENANGAASADQTLELVGSFAQLSAEDKRVLGNLEPPNPKIVKDSRSFSLDITHFSKENSLQIEYENENALVEAGAEEEKDEGLDEMEDEHKNYHLLFVLDSDLSAKTFVSDLHHRPYTTLDESETCSVYHVIHVEGENGVNLLGPFFASSTSNEELTAPGSSGTQHSMDDHQCPVCLEKMALPSTTSASTTTSISSSSILTTVCNHSFHIDCLARWQDSPCPVCRYDHSGLNETLSRCHVCSTTIRNYVCLICGVVSCANGPASTLIRPMATSSTEQTPSFDQTPSQGGHALLHYEETLHAYALDTETQHVWDFAGGGYVHRLLQNEDGKIVESADPRLVDAIRERELLAESTGEVSSTLTAMERSTIPTYSSSAEDDEAVHRKLEGFASQYYTLLKSQLEQQRIYYEGRLEAIRREYERSAPGSESQSTSDLIAALKQERNQLEQRCATLRRKHKKVHDDVLFLKNMNESLDADRHVFRQQISQARAELAEAKALTQQQLAPLEEKVHLLMLQLTADDDSNMDKKPAAKAK</sequence>
<dbReference type="GO" id="GO:0008270">
    <property type="term" value="F:zinc ion binding"/>
    <property type="evidence" value="ECO:0007669"/>
    <property type="project" value="UniProtKB-KW"/>
</dbReference>
<evidence type="ECO:0008006" key="11">
    <source>
        <dbReference type="Google" id="ProtNLM"/>
    </source>
</evidence>
<dbReference type="PANTHER" id="PTHR24007">
    <property type="entry name" value="BRCA1-ASSOCIATED PROTEIN"/>
    <property type="match status" value="1"/>
</dbReference>
<keyword evidence="1" id="KW-0479">Metal-binding</keyword>
<keyword evidence="2 4" id="KW-0863">Zinc-finger</keyword>
<evidence type="ECO:0000313" key="9">
    <source>
        <dbReference type="EMBL" id="KAL3777796.1"/>
    </source>
</evidence>
<evidence type="ECO:0000256" key="6">
    <source>
        <dbReference type="SAM" id="MobiDB-lite"/>
    </source>
</evidence>
<feature type="domain" description="UBP-type" evidence="8">
    <location>
        <begin position="411"/>
        <end position="528"/>
    </location>
</feature>
<accession>A0ABD3NQK0</accession>
<evidence type="ECO:0000256" key="3">
    <source>
        <dbReference type="ARBA" id="ARBA00022833"/>
    </source>
</evidence>
<feature type="compositionally biased region" description="Low complexity" evidence="6">
    <location>
        <begin position="63"/>
        <end position="74"/>
    </location>
</feature>
<organism evidence="9 10">
    <name type="scientific">Cyclotella cryptica</name>
    <dbReference type="NCBI Taxonomy" id="29204"/>
    <lineage>
        <taxon>Eukaryota</taxon>
        <taxon>Sar</taxon>
        <taxon>Stramenopiles</taxon>
        <taxon>Ochrophyta</taxon>
        <taxon>Bacillariophyta</taxon>
        <taxon>Coscinodiscophyceae</taxon>
        <taxon>Thalassiosirophycidae</taxon>
        <taxon>Stephanodiscales</taxon>
        <taxon>Stephanodiscaceae</taxon>
        <taxon>Cyclotella</taxon>
    </lineage>
</organism>
<gene>
    <name evidence="9" type="ORF">HJC23_003569</name>
</gene>
<evidence type="ECO:0000259" key="7">
    <source>
        <dbReference type="PROSITE" id="PS50089"/>
    </source>
</evidence>
<dbReference type="InterPro" id="IPR018957">
    <property type="entry name" value="Znf_C3HC4_RING-type"/>
</dbReference>
<dbReference type="InterPro" id="IPR013083">
    <property type="entry name" value="Znf_RING/FYVE/PHD"/>
</dbReference>
<dbReference type="Gene3D" id="3.30.40.10">
    <property type="entry name" value="Zinc/RING finger domain, C3HC4 (zinc finger)"/>
    <property type="match status" value="2"/>
</dbReference>
<dbReference type="SMART" id="SM00290">
    <property type="entry name" value="ZnF_UBP"/>
    <property type="match status" value="1"/>
</dbReference>
<dbReference type="CDD" id="cd16457">
    <property type="entry name" value="RING-H2_BRAP2"/>
    <property type="match status" value="1"/>
</dbReference>
<dbReference type="InterPro" id="IPR001841">
    <property type="entry name" value="Znf_RING"/>
</dbReference>
<comment type="caution">
    <text evidence="9">The sequence shown here is derived from an EMBL/GenBank/DDBJ whole genome shotgun (WGS) entry which is preliminary data.</text>
</comment>
<dbReference type="InterPro" id="IPR047243">
    <property type="entry name" value="RING-H2_BRAP2"/>
</dbReference>
<feature type="coiled-coil region" evidence="5">
    <location>
        <begin position="586"/>
        <end position="685"/>
    </location>
</feature>
<feature type="domain" description="RING-type" evidence="7">
    <location>
        <begin position="362"/>
        <end position="414"/>
    </location>
</feature>
<dbReference type="SUPFAM" id="SSF57850">
    <property type="entry name" value="RING/U-box"/>
    <property type="match status" value="2"/>
</dbReference>
<dbReference type="SMART" id="SM00184">
    <property type="entry name" value="RING"/>
    <property type="match status" value="1"/>
</dbReference>
<name>A0ABD3NQK0_9STRA</name>
<dbReference type="Pfam" id="PF00097">
    <property type="entry name" value="zf-C3HC4"/>
    <property type="match status" value="1"/>
</dbReference>
<dbReference type="PANTHER" id="PTHR24007:SF7">
    <property type="entry name" value="BRCA1-ASSOCIATED PROTEIN"/>
    <property type="match status" value="1"/>
</dbReference>
<evidence type="ECO:0000259" key="8">
    <source>
        <dbReference type="PROSITE" id="PS50271"/>
    </source>
</evidence>
<feature type="region of interest" description="Disordered" evidence="6">
    <location>
        <begin position="48"/>
        <end position="123"/>
    </location>
</feature>
<evidence type="ECO:0000256" key="5">
    <source>
        <dbReference type="SAM" id="Coils"/>
    </source>
</evidence>
<protein>
    <recommendedName>
        <fullName evidence="11">RING-type domain-containing protein</fullName>
    </recommendedName>
</protein>
<reference evidence="9 10" key="1">
    <citation type="journal article" date="2020" name="G3 (Bethesda)">
        <title>Improved Reference Genome for Cyclotella cryptica CCMP332, a Model for Cell Wall Morphogenesis, Salinity Adaptation, and Lipid Production in Diatoms (Bacillariophyta).</title>
        <authorList>
            <person name="Roberts W.R."/>
            <person name="Downey K.M."/>
            <person name="Ruck E.C."/>
            <person name="Traller J.C."/>
            <person name="Alverson A.J."/>
        </authorList>
    </citation>
    <scope>NUCLEOTIDE SEQUENCE [LARGE SCALE GENOMIC DNA]</scope>
    <source>
        <strain evidence="9 10">CCMP332</strain>
    </source>
</reference>
<dbReference type="Pfam" id="PF02148">
    <property type="entry name" value="zf-UBP"/>
    <property type="match status" value="1"/>
</dbReference>
<keyword evidence="5" id="KW-0175">Coiled coil</keyword>
<evidence type="ECO:0000313" key="10">
    <source>
        <dbReference type="Proteomes" id="UP001516023"/>
    </source>
</evidence>
<feature type="compositionally biased region" description="Acidic residues" evidence="6">
    <location>
        <begin position="48"/>
        <end position="62"/>
    </location>
</feature>
<evidence type="ECO:0000256" key="2">
    <source>
        <dbReference type="ARBA" id="ARBA00022771"/>
    </source>
</evidence>
<keyword evidence="10" id="KW-1185">Reference proteome</keyword>
<dbReference type="PROSITE" id="PS50089">
    <property type="entry name" value="ZF_RING_2"/>
    <property type="match status" value="1"/>
</dbReference>
<feature type="compositionally biased region" description="Polar residues" evidence="6">
    <location>
        <begin position="96"/>
        <end position="112"/>
    </location>
</feature>
<keyword evidence="3" id="KW-0862">Zinc</keyword>
<dbReference type="PROSITE" id="PS50271">
    <property type="entry name" value="ZF_UBP"/>
    <property type="match status" value="1"/>
</dbReference>
<dbReference type="InterPro" id="IPR001607">
    <property type="entry name" value="Znf_UBP"/>
</dbReference>
<dbReference type="Proteomes" id="UP001516023">
    <property type="component" value="Unassembled WGS sequence"/>
</dbReference>
<feature type="region of interest" description="Disordered" evidence="6">
    <location>
        <begin position="146"/>
        <end position="187"/>
    </location>
</feature>
<evidence type="ECO:0000256" key="1">
    <source>
        <dbReference type="ARBA" id="ARBA00022723"/>
    </source>
</evidence>